<dbReference type="EMBL" id="MSTR01000029">
    <property type="protein sequence ID" value="ONN39925.1"/>
    <property type="molecule type" value="Genomic_DNA"/>
</dbReference>
<organism evidence="1 2">
    <name type="scientific">Enterococcus mundtii</name>
    <dbReference type="NCBI Taxonomy" id="53346"/>
    <lineage>
        <taxon>Bacteria</taxon>
        <taxon>Bacillati</taxon>
        <taxon>Bacillota</taxon>
        <taxon>Bacilli</taxon>
        <taxon>Lactobacillales</taxon>
        <taxon>Enterococcaceae</taxon>
        <taxon>Enterococcus</taxon>
    </lineage>
</organism>
<comment type="caution">
    <text evidence="1">The sequence shown here is derived from an EMBL/GenBank/DDBJ whole genome shotgun (WGS) entry which is preliminary data.</text>
</comment>
<reference evidence="1 2" key="1">
    <citation type="submission" date="2016-12" db="EMBL/GenBank/DDBJ databases">
        <authorList>
            <person name="Song W.-J."/>
            <person name="Kurnit D.M."/>
        </authorList>
    </citation>
    <scope>NUCLEOTIDE SEQUENCE [LARGE SCALE GENOMIC DNA]</scope>
    <source>
        <strain evidence="1 2">CGB1038-1_S1</strain>
    </source>
</reference>
<evidence type="ECO:0008006" key="3">
    <source>
        <dbReference type="Google" id="ProtNLM"/>
    </source>
</evidence>
<dbReference type="RefSeq" id="WP_077152186.1">
    <property type="nucleotide sequence ID" value="NZ_CABMMO010000029.1"/>
</dbReference>
<evidence type="ECO:0000313" key="2">
    <source>
        <dbReference type="Proteomes" id="UP000189299"/>
    </source>
</evidence>
<accession>A0A1V2U9J8</accession>
<dbReference type="Proteomes" id="UP000189299">
    <property type="component" value="Unassembled WGS sequence"/>
</dbReference>
<proteinExistence type="predicted"/>
<dbReference type="AlphaFoldDB" id="A0A1V2U9J8"/>
<dbReference type="OrthoDB" id="121684at2"/>
<sequence>MKFQNKPVVVEAVQFDRTKAEHNVLKYYPMVTDLATATTAEGTEEREDRFFISTLEGNMTVKDRDYIIQGVNGEFYPCKPEIFHQTYEAYGEA</sequence>
<evidence type="ECO:0000313" key="1">
    <source>
        <dbReference type="EMBL" id="ONN39925.1"/>
    </source>
</evidence>
<protein>
    <recommendedName>
        <fullName evidence="3">Phage protein</fullName>
    </recommendedName>
</protein>
<gene>
    <name evidence="1" type="ORF">BTN92_15960</name>
</gene>
<name>A0A1V2U9J8_ENTMU</name>